<dbReference type="Gene3D" id="3.40.50.12780">
    <property type="entry name" value="N-terminal domain of ligase-like"/>
    <property type="match status" value="1"/>
</dbReference>
<organism evidence="7 8">
    <name type="scientific">Exocentrus adspersus</name>
    <dbReference type="NCBI Taxonomy" id="1586481"/>
    <lineage>
        <taxon>Eukaryota</taxon>
        <taxon>Metazoa</taxon>
        <taxon>Ecdysozoa</taxon>
        <taxon>Arthropoda</taxon>
        <taxon>Hexapoda</taxon>
        <taxon>Insecta</taxon>
        <taxon>Pterygota</taxon>
        <taxon>Neoptera</taxon>
        <taxon>Endopterygota</taxon>
        <taxon>Coleoptera</taxon>
        <taxon>Polyphaga</taxon>
        <taxon>Cucujiformia</taxon>
        <taxon>Chrysomeloidea</taxon>
        <taxon>Cerambycidae</taxon>
        <taxon>Lamiinae</taxon>
        <taxon>Acanthocinini</taxon>
        <taxon>Exocentrus</taxon>
    </lineage>
</organism>
<evidence type="ECO:0000259" key="6">
    <source>
        <dbReference type="Pfam" id="PF13193"/>
    </source>
</evidence>
<evidence type="ECO:0000256" key="1">
    <source>
        <dbReference type="ARBA" id="ARBA00004275"/>
    </source>
</evidence>
<dbReference type="InterPro" id="IPR020845">
    <property type="entry name" value="AMP-binding_CS"/>
</dbReference>
<evidence type="ECO:0000256" key="2">
    <source>
        <dbReference type="ARBA" id="ARBA00006432"/>
    </source>
</evidence>
<dbReference type="PANTHER" id="PTHR24096">
    <property type="entry name" value="LONG-CHAIN-FATTY-ACID--COA LIGASE"/>
    <property type="match status" value="1"/>
</dbReference>
<evidence type="ECO:0000313" key="7">
    <source>
        <dbReference type="EMBL" id="KAJ8922241.1"/>
    </source>
</evidence>
<comment type="similarity">
    <text evidence="2">Belongs to the ATP-dependent AMP-binding enzyme family.</text>
</comment>
<feature type="domain" description="AMP-binding enzyme C-terminal" evidence="6">
    <location>
        <begin position="445"/>
        <end position="512"/>
    </location>
</feature>
<comment type="caution">
    <text evidence="7">The sequence shown here is derived from an EMBL/GenBank/DDBJ whole genome shotgun (WGS) entry which is preliminary data.</text>
</comment>
<dbReference type="Proteomes" id="UP001159042">
    <property type="component" value="Unassembled WGS sequence"/>
</dbReference>
<dbReference type="PROSITE" id="PS00455">
    <property type="entry name" value="AMP_BINDING"/>
    <property type="match status" value="1"/>
</dbReference>
<dbReference type="InterPro" id="IPR000873">
    <property type="entry name" value="AMP-dep_synth/lig_dom"/>
</dbReference>
<name>A0AAV8W8Q3_9CUCU</name>
<sequence>MYNSANHIITTSNAPLPEEAKGGMGHFCFNFMKIHKDKVAEIDASTGQEETFGSMLIKSVRISLMLQKKGIRKGDLVIIYSKMQLNAGVPILSCFFIGAIPVYIDAFLTRAEIINLLKQVDPKLVLTTDELAETVQSIMEKDIRSDASIMVYDSDYDKEQEGEEGFKPIYIEDLKEVVTISLSSGTTGLSKGILLDHYSSLRRSGLNYEGLWKENQRKMIFSLDSFHWVLELNRFIISIAQGFCRLIDPALPFDPTRVWNLLADYKINVAGLIPYFIVEMCRVGIPKGLDLSSLTTICVVGSSTSKNYHKQMQELLPNVDVLLVYGQTETGVLSTFRKCDLHRAYNRRKLGSVGVPYEGVGLSYKVVDITTEKNVGPNEMGELRVKGDVLLSGYHNLDSSSQFDEDGWLKTGDLVIFDEDLCFFILDRIKDLIIFQGWHVPPAFIENELLTHPSVKKVAVIGIPNETDGEHPMGLVVLKDKREGVTPEEIQKYIAERMEDRFHLRAGVKFIDGSYFDDKKKTKRYYLKKMVLSGQL</sequence>
<evidence type="ECO:0000313" key="8">
    <source>
        <dbReference type="Proteomes" id="UP001159042"/>
    </source>
</evidence>
<feature type="domain" description="AMP-dependent synthetase/ligase" evidence="5">
    <location>
        <begin position="35"/>
        <end position="395"/>
    </location>
</feature>
<evidence type="ECO:0000259" key="5">
    <source>
        <dbReference type="Pfam" id="PF00501"/>
    </source>
</evidence>
<dbReference type="InterPro" id="IPR045851">
    <property type="entry name" value="AMP-bd_C_sf"/>
</dbReference>
<protein>
    <submittedName>
        <fullName evidence="7">Uncharacterized protein</fullName>
    </submittedName>
</protein>
<reference evidence="7 8" key="1">
    <citation type="journal article" date="2023" name="Insect Mol. Biol.">
        <title>Genome sequencing provides insights into the evolution of gene families encoding plant cell wall-degrading enzymes in longhorned beetles.</title>
        <authorList>
            <person name="Shin N.R."/>
            <person name="Okamura Y."/>
            <person name="Kirsch R."/>
            <person name="Pauchet Y."/>
        </authorList>
    </citation>
    <scope>NUCLEOTIDE SEQUENCE [LARGE SCALE GENOMIC DNA]</scope>
    <source>
        <strain evidence="7">EAD_L_NR</strain>
    </source>
</reference>
<accession>A0AAV8W8Q3</accession>
<evidence type="ECO:0000256" key="3">
    <source>
        <dbReference type="ARBA" id="ARBA00022598"/>
    </source>
</evidence>
<gene>
    <name evidence="7" type="ORF">NQ315_004178</name>
</gene>
<dbReference type="GO" id="GO:0005777">
    <property type="term" value="C:peroxisome"/>
    <property type="evidence" value="ECO:0007669"/>
    <property type="project" value="UniProtKB-SubCell"/>
</dbReference>
<dbReference type="SUPFAM" id="SSF56801">
    <property type="entry name" value="Acetyl-CoA synthetase-like"/>
    <property type="match status" value="1"/>
</dbReference>
<evidence type="ECO:0000256" key="4">
    <source>
        <dbReference type="ARBA" id="ARBA00023140"/>
    </source>
</evidence>
<dbReference type="Pfam" id="PF13193">
    <property type="entry name" value="AMP-binding_C"/>
    <property type="match status" value="1"/>
</dbReference>
<dbReference type="Gene3D" id="3.30.300.30">
    <property type="match status" value="1"/>
</dbReference>
<dbReference type="InterPro" id="IPR042099">
    <property type="entry name" value="ANL_N_sf"/>
</dbReference>
<keyword evidence="4" id="KW-0576">Peroxisome</keyword>
<dbReference type="PANTHER" id="PTHR24096:SF149">
    <property type="entry name" value="AMP-BINDING DOMAIN-CONTAINING PROTEIN-RELATED"/>
    <property type="match status" value="1"/>
</dbReference>
<comment type="subcellular location">
    <subcellularLocation>
        <location evidence="1">Peroxisome</location>
    </subcellularLocation>
</comment>
<keyword evidence="3" id="KW-0436">Ligase</keyword>
<dbReference type="Pfam" id="PF00501">
    <property type="entry name" value="AMP-binding"/>
    <property type="match status" value="1"/>
</dbReference>
<dbReference type="GO" id="GO:0016405">
    <property type="term" value="F:CoA-ligase activity"/>
    <property type="evidence" value="ECO:0007669"/>
    <property type="project" value="TreeGrafter"/>
</dbReference>
<dbReference type="AlphaFoldDB" id="A0AAV8W8Q3"/>
<proteinExistence type="inferred from homology"/>
<keyword evidence="8" id="KW-1185">Reference proteome</keyword>
<dbReference type="EMBL" id="JANEYG010000007">
    <property type="protein sequence ID" value="KAJ8922241.1"/>
    <property type="molecule type" value="Genomic_DNA"/>
</dbReference>
<dbReference type="InterPro" id="IPR025110">
    <property type="entry name" value="AMP-bd_C"/>
</dbReference>